<feature type="region of interest" description="Disordered" evidence="1">
    <location>
        <begin position="47"/>
        <end position="71"/>
    </location>
</feature>
<keyword evidence="3" id="KW-1185">Reference proteome</keyword>
<gene>
    <name evidence="2" type="ORF">GGQ88_003776</name>
</gene>
<evidence type="ECO:0000256" key="1">
    <source>
        <dbReference type="SAM" id="MobiDB-lite"/>
    </source>
</evidence>
<evidence type="ECO:0000313" key="2">
    <source>
        <dbReference type="EMBL" id="MBB3862475.1"/>
    </source>
</evidence>
<proteinExistence type="predicted"/>
<protein>
    <submittedName>
        <fullName evidence="2">Broad specificity polyphosphatase/5'/3'-nucleotidase SurE</fullName>
    </submittedName>
</protein>
<accession>A0A7W6EXV3</accession>
<sequence>MMPSGTVPEGIATSRTIAFAANGVADNAKAIALSRTFRRAAQRSLAKGATGVNRRISEPDDDRADGISAPW</sequence>
<dbReference type="Proteomes" id="UP000562395">
    <property type="component" value="Unassembled WGS sequence"/>
</dbReference>
<reference evidence="2 3" key="1">
    <citation type="submission" date="2020-08" db="EMBL/GenBank/DDBJ databases">
        <title>Genomic Encyclopedia of Type Strains, Phase IV (KMG-IV): sequencing the most valuable type-strain genomes for metagenomic binning, comparative biology and taxonomic classification.</title>
        <authorList>
            <person name="Goeker M."/>
        </authorList>
    </citation>
    <scope>NUCLEOTIDE SEQUENCE [LARGE SCALE GENOMIC DNA]</scope>
    <source>
        <strain evidence="2 3">DSM 14552</strain>
    </source>
</reference>
<dbReference type="AlphaFoldDB" id="A0A7W6EXV3"/>
<name>A0A7W6EXV3_9SPHN</name>
<evidence type="ECO:0000313" key="3">
    <source>
        <dbReference type="Proteomes" id="UP000562395"/>
    </source>
</evidence>
<dbReference type="EMBL" id="JACICY010000014">
    <property type="protein sequence ID" value="MBB3862475.1"/>
    <property type="molecule type" value="Genomic_DNA"/>
</dbReference>
<comment type="caution">
    <text evidence="2">The sequence shown here is derived from an EMBL/GenBank/DDBJ whole genome shotgun (WGS) entry which is preliminary data.</text>
</comment>
<organism evidence="2 3">
    <name type="scientific">Novosphingobium hassiacum</name>
    <dbReference type="NCBI Taxonomy" id="173676"/>
    <lineage>
        <taxon>Bacteria</taxon>
        <taxon>Pseudomonadati</taxon>
        <taxon>Pseudomonadota</taxon>
        <taxon>Alphaproteobacteria</taxon>
        <taxon>Sphingomonadales</taxon>
        <taxon>Sphingomonadaceae</taxon>
        <taxon>Novosphingobium</taxon>
    </lineage>
</organism>